<comment type="subcellular location">
    <subcellularLocation>
        <location evidence="1">Cell membrane</location>
        <topology evidence="1">Peripheral membrane protein</topology>
        <orientation evidence="1">Cytoplasmic side</orientation>
    </subcellularLocation>
</comment>
<dbReference type="PANTHER" id="PTHR33383">
    <property type="entry name" value="MEMBRANE PROTEIN INSERTION EFFICIENCY FACTOR-RELATED"/>
    <property type="match status" value="1"/>
</dbReference>
<evidence type="ECO:0000313" key="3">
    <source>
        <dbReference type="Proteomes" id="UP000301751"/>
    </source>
</evidence>
<comment type="function">
    <text evidence="1">Could be involved in insertion of integral membrane proteins into the membrane.</text>
</comment>
<dbReference type="SMART" id="SM01234">
    <property type="entry name" value="Haemolytic"/>
    <property type="match status" value="1"/>
</dbReference>
<comment type="caution">
    <text evidence="2">The sequence shown here is derived from an EMBL/GenBank/DDBJ whole genome shotgun (WGS) entry which is preliminary data.</text>
</comment>
<dbReference type="Proteomes" id="UP000301751">
    <property type="component" value="Unassembled WGS sequence"/>
</dbReference>
<proteinExistence type="inferred from homology"/>
<dbReference type="HAMAP" id="MF_00386">
    <property type="entry name" value="UPF0161_YidD"/>
    <property type="match status" value="1"/>
</dbReference>
<dbReference type="GO" id="GO:0005886">
    <property type="term" value="C:plasma membrane"/>
    <property type="evidence" value="ECO:0007669"/>
    <property type="project" value="UniProtKB-SubCell"/>
</dbReference>
<dbReference type="NCBIfam" id="TIGR00278">
    <property type="entry name" value="membrane protein insertion efficiency factor YidD"/>
    <property type="match status" value="1"/>
</dbReference>
<name>A0A480AYK6_9BURK</name>
<evidence type="ECO:0000256" key="1">
    <source>
        <dbReference type="HAMAP-Rule" id="MF_00386"/>
    </source>
</evidence>
<keyword evidence="3" id="KW-1185">Reference proteome</keyword>
<comment type="similarity">
    <text evidence="1">Belongs to the UPF0161 family.</text>
</comment>
<sequence>MQMPPTGSSPGHWPRLALMGLVRGYRLLLKPWLGNVCRFEPTCSAYALGALQQHGAAAGSYLAVRRILRCHPWCDGGCDPVPDTPPPLFTRLLSSKTRP</sequence>
<keyword evidence="1" id="KW-0472">Membrane</keyword>
<dbReference type="PANTHER" id="PTHR33383:SF1">
    <property type="entry name" value="MEMBRANE PROTEIN INSERTION EFFICIENCY FACTOR-RELATED"/>
    <property type="match status" value="1"/>
</dbReference>
<organism evidence="2 3">
    <name type="scientific">Pseudaquabacterium pictum</name>
    <dbReference type="NCBI Taxonomy" id="2315236"/>
    <lineage>
        <taxon>Bacteria</taxon>
        <taxon>Pseudomonadati</taxon>
        <taxon>Pseudomonadota</taxon>
        <taxon>Betaproteobacteria</taxon>
        <taxon>Burkholderiales</taxon>
        <taxon>Sphaerotilaceae</taxon>
        <taxon>Pseudaquabacterium</taxon>
    </lineage>
</organism>
<keyword evidence="1" id="KW-1003">Cell membrane</keyword>
<dbReference type="Pfam" id="PF01809">
    <property type="entry name" value="YidD"/>
    <property type="match status" value="1"/>
</dbReference>
<dbReference type="InterPro" id="IPR002696">
    <property type="entry name" value="Membr_insert_effic_factor_YidD"/>
</dbReference>
<gene>
    <name evidence="2" type="ORF">AQPW35_38560</name>
</gene>
<accession>A0A480AYK6</accession>
<dbReference type="AlphaFoldDB" id="A0A480AYK6"/>
<protein>
    <recommendedName>
        <fullName evidence="1">Putative membrane protein insertion efficiency factor</fullName>
    </recommendedName>
</protein>
<dbReference type="EMBL" id="BJCL01000011">
    <property type="protein sequence ID" value="GCL64775.1"/>
    <property type="molecule type" value="Genomic_DNA"/>
</dbReference>
<evidence type="ECO:0000313" key="2">
    <source>
        <dbReference type="EMBL" id="GCL64775.1"/>
    </source>
</evidence>
<reference evidence="3" key="1">
    <citation type="submission" date="2019-03" db="EMBL/GenBank/DDBJ databases">
        <title>Aquabacterium pictum sp.nov., the first bacteriochlorophyll a-containing freshwater bacterium in the genus Aquabacterium of the class Betaproteobacteria.</title>
        <authorList>
            <person name="Hirose S."/>
            <person name="Tank M."/>
            <person name="Hara E."/>
            <person name="Tamaki H."/>
            <person name="Takaichi S."/>
            <person name="Haruta S."/>
            <person name="Hanada S."/>
        </authorList>
    </citation>
    <scope>NUCLEOTIDE SEQUENCE [LARGE SCALE GENOMIC DNA]</scope>
    <source>
        <strain evidence="3">W35</strain>
    </source>
</reference>